<dbReference type="InterPro" id="IPR007110">
    <property type="entry name" value="Ig-like_dom"/>
</dbReference>
<organism evidence="2 3">
    <name type="scientific">Latimeria chalumnae</name>
    <name type="common">Coelacanth</name>
    <dbReference type="NCBI Taxonomy" id="7897"/>
    <lineage>
        <taxon>Eukaryota</taxon>
        <taxon>Metazoa</taxon>
        <taxon>Chordata</taxon>
        <taxon>Craniata</taxon>
        <taxon>Vertebrata</taxon>
        <taxon>Euteleostomi</taxon>
        <taxon>Coelacanthiformes</taxon>
        <taxon>Coelacanthidae</taxon>
        <taxon>Latimeria</taxon>
    </lineage>
</organism>
<reference evidence="2" key="2">
    <citation type="submission" date="2025-08" db="UniProtKB">
        <authorList>
            <consortium name="Ensembl"/>
        </authorList>
    </citation>
    <scope>IDENTIFICATION</scope>
</reference>
<dbReference type="GO" id="GO:0043031">
    <property type="term" value="P:negative regulation of macrophage activation"/>
    <property type="evidence" value="ECO:0007669"/>
    <property type="project" value="InterPro"/>
</dbReference>
<dbReference type="SMART" id="SM00409">
    <property type="entry name" value="IG"/>
    <property type="match status" value="2"/>
</dbReference>
<dbReference type="InterPro" id="IPR013106">
    <property type="entry name" value="Ig_V-set"/>
</dbReference>
<reference evidence="3" key="1">
    <citation type="submission" date="2011-08" db="EMBL/GenBank/DDBJ databases">
        <title>The draft genome of Latimeria chalumnae.</title>
        <authorList>
            <person name="Di Palma F."/>
            <person name="Alfoldi J."/>
            <person name="Johnson J."/>
            <person name="Berlin A."/>
            <person name="Gnerre S."/>
            <person name="Jaffe D."/>
            <person name="MacCallum I."/>
            <person name="Young S."/>
            <person name="Walker B.J."/>
            <person name="Lander E."/>
            <person name="Lindblad-Toh K."/>
        </authorList>
    </citation>
    <scope>NUCLEOTIDE SEQUENCE [LARGE SCALE GENOMIC DNA]</scope>
    <source>
        <strain evidence="3">Wild caught</strain>
    </source>
</reference>
<evidence type="ECO:0000259" key="1">
    <source>
        <dbReference type="PROSITE" id="PS50835"/>
    </source>
</evidence>
<dbReference type="STRING" id="7897.ENSLACP00000019038"/>
<evidence type="ECO:0000313" key="3">
    <source>
        <dbReference type="Proteomes" id="UP000008672"/>
    </source>
</evidence>
<feature type="domain" description="Ig-like" evidence="1">
    <location>
        <begin position="117"/>
        <end position="190"/>
    </location>
</feature>
<sequence>QIEGIWKKSVTLPCTYQPSSEYLQEEVTWSFRDNSSTSIIIQKNAAGDHIPLSQYRGRVSVLSPRPGVVSLNIRNLNVTDRGQYICKVTWISRINRFQMSRFATILLDIDKAEVMKPDITPSKTPLTLPVGGNLTLTCTANGSQPITYSWYKISPAGYKVLKASGPQLTISRAQHSEQGLYYCEAENFIS</sequence>
<dbReference type="InterPro" id="IPR003598">
    <property type="entry name" value="Ig_sub2"/>
</dbReference>
<dbReference type="InParanoid" id="H3BAW7"/>
<dbReference type="InterPro" id="IPR003599">
    <property type="entry name" value="Ig_sub"/>
</dbReference>
<dbReference type="SUPFAM" id="SSF48726">
    <property type="entry name" value="Immunoglobulin"/>
    <property type="match status" value="2"/>
</dbReference>
<accession>H3BAW7</accession>
<dbReference type="GO" id="GO:0001851">
    <property type="term" value="F:complement component C3b binding"/>
    <property type="evidence" value="ECO:0007669"/>
    <property type="project" value="TreeGrafter"/>
</dbReference>
<feature type="domain" description="Ig-like" evidence="1">
    <location>
        <begin position="1"/>
        <end position="89"/>
    </location>
</feature>
<protein>
    <recommendedName>
        <fullName evidence="1">Ig-like domain-containing protein</fullName>
    </recommendedName>
</protein>
<dbReference type="GO" id="GO:0042130">
    <property type="term" value="P:negative regulation of T cell proliferation"/>
    <property type="evidence" value="ECO:0007669"/>
    <property type="project" value="InterPro"/>
</dbReference>
<dbReference type="Pfam" id="PF07686">
    <property type="entry name" value="V-set"/>
    <property type="match status" value="1"/>
</dbReference>
<dbReference type="Proteomes" id="UP000008672">
    <property type="component" value="Unassembled WGS sequence"/>
</dbReference>
<dbReference type="InterPro" id="IPR039939">
    <property type="entry name" value="VSIG4"/>
</dbReference>
<dbReference type="EMBL" id="AFYH01029722">
    <property type="status" value="NOT_ANNOTATED_CDS"/>
    <property type="molecule type" value="Genomic_DNA"/>
</dbReference>
<dbReference type="GO" id="GO:0045957">
    <property type="term" value="P:negative regulation of complement activation, alternative pathway"/>
    <property type="evidence" value="ECO:0007669"/>
    <property type="project" value="TreeGrafter"/>
</dbReference>
<name>H3BAW7_LATCH</name>
<dbReference type="GO" id="GO:0032703">
    <property type="term" value="P:negative regulation of interleukin-2 production"/>
    <property type="evidence" value="ECO:0007669"/>
    <property type="project" value="InterPro"/>
</dbReference>
<dbReference type="SMART" id="SM00408">
    <property type="entry name" value="IGc2"/>
    <property type="match status" value="2"/>
</dbReference>
<dbReference type="AlphaFoldDB" id="H3BAW7"/>
<evidence type="ECO:0000313" key="2">
    <source>
        <dbReference type="Ensembl" id="ENSLACP00000019038.1"/>
    </source>
</evidence>
<dbReference type="eggNOG" id="ENOG502S07Y">
    <property type="taxonomic scope" value="Eukaryota"/>
</dbReference>
<dbReference type="Gene3D" id="2.60.40.10">
    <property type="entry name" value="Immunoglobulins"/>
    <property type="match status" value="2"/>
</dbReference>
<dbReference type="PANTHER" id="PTHR15466">
    <property type="entry name" value="V-SET AND IMMUNOGLOBULIN DOMAIN CONTAINING 4"/>
    <property type="match status" value="1"/>
</dbReference>
<dbReference type="PROSITE" id="PS50835">
    <property type="entry name" value="IG_LIKE"/>
    <property type="match status" value="2"/>
</dbReference>
<dbReference type="CDD" id="cd00096">
    <property type="entry name" value="Ig"/>
    <property type="match status" value="1"/>
</dbReference>
<reference evidence="2" key="3">
    <citation type="submission" date="2025-09" db="UniProtKB">
        <authorList>
            <consortium name="Ensembl"/>
        </authorList>
    </citation>
    <scope>IDENTIFICATION</scope>
</reference>
<dbReference type="InterPro" id="IPR013783">
    <property type="entry name" value="Ig-like_fold"/>
</dbReference>
<dbReference type="Ensembl" id="ENSLACT00000019171.1">
    <property type="protein sequence ID" value="ENSLACP00000019038.1"/>
    <property type="gene ID" value="ENSLACG00000016752.1"/>
</dbReference>
<dbReference type="GeneTree" id="ENSGT00390000001432"/>
<dbReference type="Bgee" id="ENSLACG00000016752">
    <property type="expression patterns" value="Expressed in pelvic fin"/>
</dbReference>
<dbReference type="InterPro" id="IPR036179">
    <property type="entry name" value="Ig-like_dom_sf"/>
</dbReference>
<dbReference type="OMA" id="IFHRDAN"/>
<dbReference type="HOGENOM" id="CLU_098492_0_0_1"/>
<dbReference type="PANTHER" id="PTHR15466:SF2">
    <property type="entry name" value="V-SET AND IMMUNOGLOBULIN DOMAIN-CONTAINING PROTEIN 4"/>
    <property type="match status" value="1"/>
</dbReference>
<keyword evidence="3" id="KW-1185">Reference proteome</keyword>
<dbReference type="Pfam" id="PF13927">
    <property type="entry name" value="Ig_3"/>
    <property type="match status" value="1"/>
</dbReference>
<dbReference type="SMART" id="SM00406">
    <property type="entry name" value="IGv"/>
    <property type="match status" value="1"/>
</dbReference>
<proteinExistence type="predicted"/>
<dbReference type="EMBL" id="AFYH01029721">
    <property type="status" value="NOT_ANNOTATED_CDS"/>
    <property type="molecule type" value="Genomic_DNA"/>
</dbReference>